<dbReference type="EMBL" id="PYWC01000065">
    <property type="protein sequence ID" value="PWW74172.1"/>
    <property type="molecule type" value="Genomic_DNA"/>
</dbReference>
<reference evidence="2 3" key="1">
    <citation type="submission" date="2018-03" db="EMBL/GenBank/DDBJ databases">
        <title>Genomes of Pezizomycetes fungi and the evolution of truffles.</title>
        <authorList>
            <person name="Murat C."/>
            <person name="Payen T."/>
            <person name="Noel B."/>
            <person name="Kuo A."/>
            <person name="Martin F.M."/>
        </authorList>
    </citation>
    <scope>NUCLEOTIDE SEQUENCE [LARGE SCALE GENOMIC DNA]</scope>
    <source>
        <strain evidence="2">091103-1</strain>
    </source>
</reference>
<dbReference type="OrthoDB" id="10035396at2759"/>
<comment type="caution">
    <text evidence="2">The sequence shown here is derived from an EMBL/GenBank/DDBJ whole genome shotgun (WGS) entry which is preliminary data.</text>
</comment>
<accession>A0A317SIF5</accession>
<feature type="compositionally biased region" description="Low complexity" evidence="1">
    <location>
        <begin position="66"/>
        <end position="78"/>
    </location>
</feature>
<gene>
    <name evidence="2" type="ORF">C7212DRAFT_346435</name>
</gene>
<evidence type="ECO:0000313" key="2">
    <source>
        <dbReference type="EMBL" id="PWW74172.1"/>
    </source>
</evidence>
<proteinExistence type="predicted"/>
<sequence>MTPACTSGVATPPPTPFGTSDPLKPKSVAKASIPLLLTFTLVGSIPIISSPSPGTTPPTRKGKDPVAAAQVAASSSASPPTRGVPPLQAASRRFFAPCTIPLPHNNAVNIAARTPDIMAAVLKDSNCPHPASFSATVNARGALTLTCTNVHTPATVYTPYYEAMALRLNQSFPIGTIPSALSGRHRTMFSLPSIASPLPTSPLTQLSSQRLFPPLSRMPLKFLSFPPASSNPTLKNVLPLRPWQSRSPMLMSSVLAALSTSSHSPGRLKWPTPPPRTFSAAGAGSSAMTHRSVGLNAPRVPCVPMHMRALHIAAPTQPVQRVQYQSCPRLLLHLSTLLPQPQWHSHCHRTDVPLPPTPHLAKESSTPWE</sequence>
<feature type="region of interest" description="Disordered" evidence="1">
    <location>
        <begin position="1"/>
        <end position="23"/>
    </location>
</feature>
<feature type="region of interest" description="Disordered" evidence="1">
    <location>
        <begin position="48"/>
        <end position="86"/>
    </location>
</feature>
<organism evidence="2 3">
    <name type="scientific">Tuber magnatum</name>
    <name type="common">white Piedmont truffle</name>
    <dbReference type="NCBI Taxonomy" id="42249"/>
    <lineage>
        <taxon>Eukaryota</taxon>
        <taxon>Fungi</taxon>
        <taxon>Dikarya</taxon>
        <taxon>Ascomycota</taxon>
        <taxon>Pezizomycotina</taxon>
        <taxon>Pezizomycetes</taxon>
        <taxon>Pezizales</taxon>
        <taxon>Tuberaceae</taxon>
        <taxon>Tuber</taxon>
    </lineage>
</organism>
<keyword evidence="3" id="KW-1185">Reference proteome</keyword>
<dbReference type="AlphaFoldDB" id="A0A317SIF5"/>
<evidence type="ECO:0000313" key="3">
    <source>
        <dbReference type="Proteomes" id="UP000246991"/>
    </source>
</evidence>
<evidence type="ECO:0000256" key="1">
    <source>
        <dbReference type="SAM" id="MobiDB-lite"/>
    </source>
</evidence>
<feature type="compositionally biased region" description="Low complexity" evidence="1">
    <location>
        <begin position="48"/>
        <end position="59"/>
    </location>
</feature>
<dbReference type="Proteomes" id="UP000246991">
    <property type="component" value="Unassembled WGS sequence"/>
</dbReference>
<protein>
    <submittedName>
        <fullName evidence="2">Uncharacterized protein</fullName>
    </submittedName>
</protein>
<name>A0A317SIF5_9PEZI</name>